<keyword evidence="1" id="KW-0732">Signal</keyword>
<accession>A0A4C1T181</accession>
<feature type="signal peptide" evidence="1">
    <location>
        <begin position="1"/>
        <end position="26"/>
    </location>
</feature>
<sequence length="135" mass="14729">MVKLNNTFNAFASCYLLLLQVYSGWCQQTLAKAVVQIFKGNEYRCAGTLIRNNFVLTAAHCLGEEIVTTDVSVLAGASIDGNVSVRSAVSHKFVPDKNNLIAKDMNIAVLKLEKSVAGPNIQVASMLSYSMAKWR</sequence>
<comment type="caution">
    <text evidence="3">The sequence shown here is derived from an EMBL/GenBank/DDBJ whole genome shotgun (WGS) entry which is preliminary data.</text>
</comment>
<keyword evidence="4" id="KW-1185">Reference proteome</keyword>
<dbReference type="InterPro" id="IPR043504">
    <property type="entry name" value="Peptidase_S1_PA_chymotrypsin"/>
</dbReference>
<dbReference type="GO" id="GO:0006508">
    <property type="term" value="P:proteolysis"/>
    <property type="evidence" value="ECO:0007669"/>
    <property type="project" value="InterPro"/>
</dbReference>
<dbReference type="SUPFAM" id="SSF50494">
    <property type="entry name" value="Trypsin-like serine proteases"/>
    <property type="match status" value="1"/>
</dbReference>
<dbReference type="InterPro" id="IPR001314">
    <property type="entry name" value="Peptidase_S1A"/>
</dbReference>
<dbReference type="PANTHER" id="PTHR24260">
    <property type="match status" value="1"/>
</dbReference>
<dbReference type="PROSITE" id="PS00134">
    <property type="entry name" value="TRYPSIN_HIS"/>
    <property type="match status" value="1"/>
</dbReference>
<proteinExistence type="predicted"/>
<dbReference type="EMBL" id="BGZK01004315">
    <property type="protein sequence ID" value="GBP08283.1"/>
    <property type="molecule type" value="Genomic_DNA"/>
</dbReference>
<evidence type="ECO:0000256" key="1">
    <source>
        <dbReference type="SAM" id="SignalP"/>
    </source>
</evidence>
<organism evidence="3 4">
    <name type="scientific">Eumeta variegata</name>
    <name type="common">Bagworm moth</name>
    <name type="synonym">Eumeta japonica</name>
    <dbReference type="NCBI Taxonomy" id="151549"/>
    <lineage>
        <taxon>Eukaryota</taxon>
        <taxon>Metazoa</taxon>
        <taxon>Ecdysozoa</taxon>
        <taxon>Arthropoda</taxon>
        <taxon>Hexapoda</taxon>
        <taxon>Insecta</taxon>
        <taxon>Pterygota</taxon>
        <taxon>Neoptera</taxon>
        <taxon>Endopterygota</taxon>
        <taxon>Lepidoptera</taxon>
        <taxon>Glossata</taxon>
        <taxon>Ditrysia</taxon>
        <taxon>Tineoidea</taxon>
        <taxon>Psychidae</taxon>
        <taxon>Oiketicinae</taxon>
        <taxon>Eumeta</taxon>
    </lineage>
</organism>
<feature type="chain" id="PRO_5020027941" evidence="1">
    <location>
        <begin position="27"/>
        <end position="135"/>
    </location>
</feature>
<dbReference type="Gene3D" id="2.40.10.10">
    <property type="entry name" value="Trypsin-like serine proteases"/>
    <property type="match status" value="1"/>
</dbReference>
<protein>
    <submittedName>
        <fullName evidence="3">Chymotrypsin-like elastase family member 1</fullName>
    </submittedName>
</protein>
<reference evidence="3 4" key="1">
    <citation type="journal article" date="2019" name="Commun. Biol.">
        <title>The bagworm genome reveals a unique fibroin gene that provides high tensile strength.</title>
        <authorList>
            <person name="Kono N."/>
            <person name="Nakamura H."/>
            <person name="Ohtoshi R."/>
            <person name="Tomita M."/>
            <person name="Numata K."/>
            <person name="Arakawa K."/>
        </authorList>
    </citation>
    <scope>NUCLEOTIDE SEQUENCE [LARGE SCALE GENOMIC DNA]</scope>
</reference>
<dbReference type="GO" id="GO:0004252">
    <property type="term" value="F:serine-type endopeptidase activity"/>
    <property type="evidence" value="ECO:0007669"/>
    <property type="project" value="InterPro"/>
</dbReference>
<evidence type="ECO:0000259" key="2">
    <source>
        <dbReference type="Pfam" id="PF00089"/>
    </source>
</evidence>
<name>A0A4C1T181_EUMVA</name>
<feature type="domain" description="Peptidase S1" evidence="2">
    <location>
        <begin position="35"/>
        <end position="122"/>
    </location>
</feature>
<dbReference type="STRING" id="151549.A0A4C1T181"/>
<dbReference type="InterPro" id="IPR051333">
    <property type="entry name" value="CLIP_Serine_Protease"/>
</dbReference>
<dbReference type="InterPro" id="IPR009003">
    <property type="entry name" value="Peptidase_S1_PA"/>
</dbReference>
<dbReference type="InterPro" id="IPR001254">
    <property type="entry name" value="Trypsin_dom"/>
</dbReference>
<evidence type="ECO:0000313" key="3">
    <source>
        <dbReference type="EMBL" id="GBP08283.1"/>
    </source>
</evidence>
<evidence type="ECO:0000313" key="4">
    <source>
        <dbReference type="Proteomes" id="UP000299102"/>
    </source>
</evidence>
<dbReference type="PRINTS" id="PR00722">
    <property type="entry name" value="CHYMOTRYPSIN"/>
</dbReference>
<dbReference type="OrthoDB" id="5565075at2759"/>
<gene>
    <name evidence="3" type="primary">Cela1</name>
    <name evidence="3" type="ORF">EVAR_67975_1</name>
</gene>
<dbReference type="PANTHER" id="PTHR24260:SF136">
    <property type="entry name" value="GH08193P-RELATED"/>
    <property type="match status" value="1"/>
</dbReference>
<dbReference type="InterPro" id="IPR018114">
    <property type="entry name" value="TRYPSIN_HIS"/>
</dbReference>
<dbReference type="Pfam" id="PF00089">
    <property type="entry name" value="Trypsin"/>
    <property type="match status" value="1"/>
</dbReference>
<dbReference type="AlphaFoldDB" id="A0A4C1T181"/>
<dbReference type="Proteomes" id="UP000299102">
    <property type="component" value="Unassembled WGS sequence"/>
</dbReference>